<keyword evidence="4" id="KW-0119">Carbohydrate metabolism</keyword>
<dbReference type="GO" id="GO:0016798">
    <property type="term" value="F:hydrolase activity, acting on glycosyl bonds"/>
    <property type="evidence" value="ECO:0007669"/>
    <property type="project" value="UniProtKB-KW"/>
</dbReference>
<proteinExistence type="predicted"/>
<dbReference type="Gene3D" id="1.50.10.100">
    <property type="entry name" value="Chondroitin AC/alginate lyase"/>
    <property type="match status" value="1"/>
</dbReference>
<evidence type="ECO:0000256" key="3">
    <source>
        <dbReference type="ARBA" id="ARBA00023295"/>
    </source>
</evidence>
<dbReference type="CDD" id="cd00063">
    <property type="entry name" value="FN3"/>
    <property type="match status" value="1"/>
</dbReference>
<evidence type="ECO:0000256" key="1">
    <source>
        <dbReference type="ARBA" id="ARBA00022729"/>
    </source>
</evidence>
<feature type="domain" description="Fibronectin type-III" evidence="6">
    <location>
        <begin position="409"/>
        <end position="504"/>
    </location>
</feature>
<keyword evidence="3" id="KW-0378">Hydrolase</keyword>
<dbReference type="SUPFAM" id="SSF49313">
    <property type="entry name" value="Cadherin-like"/>
    <property type="match status" value="1"/>
</dbReference>
<dbReference type="InterPro" id="IPR006311">
    <property type="entry name" value="TAT_signal"/>
</dbReference>
<evidence type="ECO:0000256" key="4">
    <source>
        <dbReference type="ARBA" id="ARBA00023326"/>
    </source>
</evidence>
<evidence type="ECO:0000313" key="8">
    <source>
        <dbReference type="Proteomes" id="UP000308760"/>
    </source>
</evidence>
<sequence length="1125" mass="117565">MSQHQTTRRTLLRGAAGTLIAVTAASALPAQAGQAAPSTDAAILPTAPAAFAHPGLLHRAEDLERMREAVAAEAEPIISGFTAMAASPRSSYDYTIRNTGQITSWGRGPTDHTSETANDAAAAYQNALMWAITGDKRHADKARDILNAWSASLRAITGADGQLGSGLQGFKLVNAAELLRHSEYDGWSAEDIARCEDSFKTVWYRSVAGYSLFANGNWDTAALQLVIAIAVFCDDRVMFEDAVRYAVDGAGNGSFTGIVVDESGQGQESGRSQAYAQLAIGLLTDVAEVAWNQGVNLYGHADSRILAGHEYVARYNLGDDVPFTPDLDRTGKYIKTQISANNRGQYRPIHELAYGHFASRMGLPAPYLEQVVFRAGGERHIEGTNDDHPSWGTLTFARPQADASAPQAAPAAPAGLTANGTASQITLGWVESVDPVAMAGAESYTVKRAAAGGEFETLATDLPGNSYTDETVTAGQRYVYAVSASNEVGTGPDSLGIAVSAGPPSPWEATDIGGGEPGTTDFDGQVFAIEAGGRDIAGSGDQFRFTHLPMSGDGTLTARITGPLSSQYAKVGVMARETLDADSAHAAMLIQGLPLHTWSGVWTTRATAGAESTGTGSQSVPPTQQEAITVNAGFPISNLGSLPESATPLAAPYVEAASDGYRLRRPYWVRLKRKGSKFTGWISPDGEHWEKVGSSELDLAQNIHIGLAVCSALDPGEDHAETTTAAFDNVAAPGWSVDAPTDAVAAVQARANDSAIELAWSTPNPAGRYQVKRAKGNSGRFDTLASGIEPVGFGVHLRYADATGEPGTEYRYVVCAENVAGTGPDSAAASAVMPIPPAPKIESATSAFANAGRPFEYLIDATADPTEFAASGLPEGLEVDPRTGIISGTPSEPGGFELAISATNATATATVTLALTVEAAPPEPWVSRDIGDYVLDERRLGSYSAVAIRTPGSTGYDPDTESFTVRGAGSDLNVINQGMTVHYASVPLTGDGTIIARVAERHNAGTAARAGLVMAKSLSPFDQMAGTILKAGGGVQFFRRPRVGFRPNVTDGAAAGGEPVWLRLERSGDTFAAAVSADGENWTELGAPESIPDFGDAPYYAGLAVVSGDPKTLNTTVFDHVSVAT</sequence>
<dbReference type="EMBL" id="STGY01000024">
    <property type="protein sequence ID" value="THV42448.1"/>
    <property type="molecule type" value="Genomic_DNA"/>
</dbReference>
<name>A0A4S8QDJ4_9ACTN</name>
<keyword evidence="4" id="KW-0624">Polysaccharide degradation</keyword>
<reference evidence="7 8" key="2">
    <citation type="submission" date="2019-05" db="EMBL/GenBank/DDBJ databases">
        <title>Glycomyces buryatensis sp. nov.</title>
        <authorList>
            <person name="Nikitina E."/>
        </authorList>
    </citation>
    <scope>NUCLEOTIDE SEQUENCE [LARGE SCALE GENOMIC DNA]</scope>
    <source>
        <strain evidence="7 8">18</strain>
    </source>
</reference>
<dbReference type="InterPro" id="IPR036116">
    <property type="entry name" value="FN3_sf"/>
</dbReference>
<dbReference type="Proteomes" id="UP000308760">
    <property type="component" value="Unassembled WGS sequence"/>
</dbReference>
<keyword evidence="8" id="KW-1185">Reference proteome</keyword>
<feature type="signal peptide" evidence="5">
    <location>
        <begin position="1"/>
        <end position="32"/>
    </location>
</feature>
<dbReference type="OrthoDB" id="3862295at2"/>
<dbReference type="Gene3D" id="2.60.40.10">
    <property type="entry name" value="Immunoglobulins"/>
    <property type="match status" value="3"/>
</dbReference>
<dbReference type="GO" id="GO:0000272">
    <property type="term" value="P:polysaccharide catabolic process"/>
    <property type="evidence" value="ECO:0007669"/>
    <property type="project" value="UniProtKB-KW"/>
</dbReference>
<dbReference type="Gene3D" id="2.60.120.200">
    <property type="match status" value="2"/>
</dbReference>
<dbReference type="GO" id="GO:0042597">
    <property type="term" value="C:periplasmic space"/>
    <property type="evidence" value="ECO:0007669"/>
    <property type="project" value="InterPro"/>
</dbReference>
<dbReference type="SMART" id="SM00060">
    <property type="entry name" value="FN3"/>
    <property type="match status" value="2"/>
</dbReference>
<dbReference type="InterPro" id="IPR015919">
    <property type="entry name" value="Cadherin-like_sf"/>
</dbReference>
<dbReference type="RefSeq" id="WP_136533660.1">
    <property type="nucleotide sequence ID" value="NZ_STGY01000024.1"/>
</dbReference>
<gene>
    <name evidence="7" type="ORF">FAB82_06110</name>
</gene>
<dbReference type="GO" id="GO:0016020">
    <property type="term" value="C:membrane"/>
    <property type="evidence" value="ECO:0007669"/>
    <property type="project" value="InterPro"/>
</dbReference>
<dbReference type="PROSITE" id="PS50853">
    <property type="entry name" value="FN3"/>
    <property type="match status" value="2"/>
</dbReference>
<dbReference type="Pfam" id="PF05426">
    <property type="entry name" value="Alginate_lyase"/>
    <property type="match status" value="1"/>
</dbReference>
<dbReference type="GO" id="GO:0005509">
    <property type="term" value="F:calcium ion binding"/>
    <property type="evidence" value="ECO:0007669"/>
    <property type="project" value="InterPro"/>
</dbReference>
<dbReference type="GO" id="GO:0016829">
    <property type="term" value="F:lyase activity"/>
    <property type="evidence" value="ECO:0007669"/>
    <property type="project" value="UniProtKB-KW"/>
</dbReference>
<keyword evidence="1 5" id="KW-0732">Signal</keyword>
<comment type="caution">
    <text evidence="7">The sequence shown here is derived from an EMBL/GenBank/DDBJ whole genome shotgun (WGS) entry which is preliminary data.</text>
</comment>
<dbReference type="PROSITE" id="PS51318">
    <property type="entry name" value="TAT"/>
    <property type="match status" value="1"/>
</dbReference>
<dbReference type="InterPro" id="IPR003961">
    <property type="entry name" value="FN3_dom"/>
</dbReference>
<dbReference type="AlphaFoldDB" id="A0A4S8QDJ4"/>
<dbReference type="InterPro" id="IPR013783">
    <property type="entry name" value="Ig-like_fold"/>
</dbReference>
<evidence type="ECO:0000259" key="6">
    <source>
        <dbReference type="PROSITE" id="PS50853"/>
    </source>
</evidence>
<feature type="domain" description="Fibronectin type-III" evidence="6">
    <location>
        <begin position="739"/>
        <end position="838"/>
    </location>
</feature>
<dbReference type="InterPro" id="IPR008397">
    <property type="entry name" value="Alginate_lyase_dom"/>
</dbReference>
<keyword evidence="3" id="KW-0326">Glycosidase</keyword>
<dbReference type="Pfam" id="PF05345">
    <property type="entry name" value="He_PIG"/>
    <property type="match status" value="1"/>
</dbReference>
<evidence type="ECO:0000313" key="7">
    <source>
        <dbReference type="EMBL" id="THV42448.1"/>
    </source>
</evidence>
<feature type="chain" id="PRO_5038927217" evidence="5">
    <location>
        <begin position="33"/>
        <end position="1125"/>
    </location>
</feature>
<reference evidence="8" key="1">
    <citation type="submission" date="2019-04" db="EMBL/GenBank/DDBJ databases">
        <title>Nocardioides xinjiangensis sp. nov.</title>
        <authorList>
            <person name="Liu S."/>
        </authorList>
    </citation>
    <scope>NUCLEOTIDE SEQUENCE [LARGE SCALE GENOMIC DNA]</scope>
    <source>
        <strain evidence="8">18</strain>
    </source>
</reference>
<dbReference type="InterPro" id="IPR008929">
    <property type="entry name" value="Chondroitin_lyas"/>
</dbReference>
<organism evidence="7 8">
    <name type="scientific">Glycomyces buryatensis</name>
    <dbReference type="NCBI Taxonomy" id="2570927"/>
    <lineage>
        <taxon>Bacteria</taxon>
        <taxon>Bacillati</taxon>
        <taxon>Actinomycetota</taxon>
        <taxon>Actinomycetes</taxon>
        <taxon>Glycomycetales</taxon>
        <taxon>Glycomycetaceae</taxon>
        <taxon>Glycomyces</taxon>
    </lineage>
</organism>
<accession>A0A4S8QDJ4</accession>
<keyword evidence="2" id="KW-0456">Lyase</keyword>
<evidence type="ECO:0000256" key="5">
    <source>
        <dbReference type="SAM" id="SignalP"/>
    </source>
</evidence>
<dbReference type="SUPFAM" id="SSF49265">
    <property type="entry name" value="Fibronectin type III"/>
    <property type="match status" value="1"/>
</dbReference>
<evidence type="ECO:0000256" key="2">
    <source>
        <dbReference type="ARBA" id="ARBA00023239"/>
    </source>
</evidence>
<dbReference type="SUPFAM" id="SSF48230">
    <property type="entry name" value="Chondroitin AC/alginate lyase"/>
    <property type="match status" value="1"/>
</dbReference>
<protein>
    <submittedName>
        <fullName evidence="7">Ig family protein</fullName>
    </submittedName>
</protein>